<feature type="compositionally biased region" description="Polar residues" evidence="2">
    <location>
        <begin position="590"/>
        <end position="604"/>
    </location>
</feature>
<accession>A0A9P5Y1F7</accession>
<gene>
    <name evidence="3" type="ORF">BDZ94DRAFT_1371017</name>
</gene>
<feature type="compositionally biased region" description="Acidic residues" evidence="2">
    <location>
        <begin position="610"/>
        <end position="643"/>
    </location>
</feature>
<feature type="region of interest" description="Disordered" evidence="2">
    <location>
        <begin position="687"/>
        <end position="712"/>
    </location>
</feature>
<evidence type="ECO:0000313" key="4">
    <source>
        <dbReference type="Proteomes" id="UP000807353"/>
    </source>
</evidence>
<evidence type="ECO:0000256" key="1">
    <source>
        <dbReference type="SAM" id="Coils"/>
    </source>
</evidence>
<reference evidence="3" key="1">
    <citation type="submission" date="2020-11" db="EMBL/GenBank/DDBJ databases">
        <authorList>
            <consortium name="DOE Joint Genome Institute"/>
            <person name="Ahrendt S."/>
            <person name="Riley R."/>
            <person name="Andreopoulos W."/>
            <person name="Labutti K."/>
            <person name="Pangilinan J."/>
            <person name="Ruiz-Duenas F.J."/>
            <person name="Barrasa J.M."/>
            <person name="Sanchez-Garcia M."/>
            <person name="Camarero S."/>
            <person name="Miyauchi S."/>
            <person name="Serrano A."/>
            <person name="Linde D."/>
            <person name="Babiker R."/>
            <person name="Drula E."/>
            <person name="Ayuso-Fernandez I."/>
            <person name="Pacheco R."/>
            <person name="Padilla G."/>
            <person name="Ferreira P."/>
            <person name="Barriuso J."/>
            <person name="Kellner H."/>
            <person name="Castanera R."/>
            <person name="Alfaro M."/>
            <person name="Ramirez L."/>
            <person name="Pisabarro A.G."/>
            <person name="Kuo A."/>
            <person name="Tritt A."/>
            <person name="Lipzen A."/>
            <person name="He G."/>
            <person name="Yan M."/>
            <person name="Ng V."/>
            <person name="Cullen D."/>
            <person name="Martin F."/>
            <person name="Rosso M.-N."/>
            <person name="Henrissat B."/>
            <person name="Hibbett D."/>
            <person name="Martinez A.T."/>
            <person name="Grigoriev I.V."/>
        </authorList>
    </citation>
    <scope>NUCLEOTIDE SEQUENCE</scope>
    <source>
        <strain evidence="3">CBS 247.69</strain>
    </source>
</reference>
<name>A0A9P5Y1F7_9AGAR</name>
<proteinExistence type="predicted"/>
<sequence>MKRQERSRKTVNSDRVAQANKDLDATILAANEANESAKAVENAIQQNDISGATDACFLGYGTICLAHRTDVGRGPILEIKKWNIRDAVTNRLEDFKRSLGEGYSGLRALSPENAVFIGVRRGVLDVKELGKVWSKSVKPLRWIKGFQGKTGLALLINGNHRRSVMESIHQKSLEGLERLEIALENMKRKGDTQSEQYQRALEAWNSSQDTLQRVGRWMVKVYDLDAIEEHHLRIKIRSYLSRNVNIWHTADTEDSYLQILYTFLTGMSTAEEAITFVKSNSDNMPNSRAGRASSNGTMLCDRKPFSAKLLFDSRTTVSPFLEALCREGYLQFLFLCTNVDVPHLKNLTAEELEDVRNELHEKACNEFTGHSVDFLAIPTEFIALLENAFQNHLAGSVLNFGSPLDVHIQTWEDDYEGYVKDIAHQAEAWVEEACTTTFKDAPDTIDLLQKLCLKLEWLLNGRLFDSVSIGLYDERYRKPMIVPEMILSIVRGVHAVRAGYDWMFTMIEPLYVFSIFEYKSSSSRGASTILASHFKNRWSYNRTLSCFYSARLAIAGPIHQELTGPKTKQWSNTKGPENWRLPRLLGFTSSAGPQASVTPSSIPETLSWEGIDEESESSDETDQEGVSEGDVLQEEKEDTEEDSNVPADKSIEIIELDQSPVAGPSMQLGPTLRVKGNGLVKAAFKRKRAGEDAPKDSALKMKRPRSIGATKPRPKLVLRRVVFSKNKKQ</sequence>
<protein>
    <submittedName>
        <fullName evidence="3">Uncharacterized protein</fullName>
    </submittedName>
</protein>
<dbReference type="EMBL" id="MU150281">
    <property type="protein sequence ID" value="KAF9461672.1"/>
    <property type="molecule type" value="Genomic_DNA"/>
</dbReference>
<organism evidence="3 4">
    <name type="scientific">Collybia nuda</name>
    <dbReference type="NCBI Taxonomy" id="64659"/>
    <lineage>
        <taxon>Eukaryota</taxon>
        <taxon>Fungi</taxon>
        <taxon>Dikarya</taxon>
        <taxon>Basidiomycota</taxon>
        <taxon>Agaricomycotina</taxon>
        <taxon>Agaricomycetes</taxon>
        <taxon>Agaricomycetidae</taxon>
        <taxon>Agaricales</taxon>
        <taxon>Tricholomatineae</taxon>
        <taxon>Clitocybaceae</taxon>
        <taxon>Collybia</taxon>
    </lineage>
</organism>
<dbReference type="AlphaFoldDB" id="A0A9P5Y1F7"/>
<feature type="coiled-coil region" evidence="1">
    <location>
        <begin position="169"/>
        <end position="196"/>
    </location>
</feature>
<evidence type="ECO:0000313" key="3">
    <source>
        <dbReference type="EMBL" id="KAF9461672.1"/>
    </source>
</evidence>
<keyword evidence="4" id="KW-1185">Reference proteome</keyword>
<dbReference type="OrthoDB" id="3056801at2759"/>
<evidence type="ECO:0000256" key="2">
    <source>
        <dbReference type="SAM" id="MobiDB-lite"/>
    </source>
</evidence>
<keyword evidence="1" id="KW-0175">Coiled coil</keyword>
<feature type="compositionally biased region" description="Basic and acidic residues" evidence="2">
    <location>
        <begin position="689"/>
        <end position="699"/>
    </location>
</feature>
<comment type="caution">
    <text evidence="3">The sequence shown here is derived from an EMBL/GenBank/DDBJ whole genome shotgun (WGS) entry which is preliminary data.</text>
</comment>
<feature type="region of interest" description="Disordered" evidence="2">
    <location>
        <begin position="590"/>
        <end position="651"/>
    </location>
</feature>
<dbReference type="Proteomes" id="UP000807353">
    <property type="component" value="Unassembled WGS sequence"/>
</dbReference>